<evidence type="ECO:0000256" key="4">
    <source>
        <dbReference type="ARBA" id="ARBA00023136"/>
    </source>
</evidence>
<proteinExistence type="inferred from homology"/>
<keyword evidence="5" id="KW-0675">Receptor</keyword>
<comment type="similarity">
    <text evidence="5">Belongs to the G-protein coupled receptor 1 family.</text>
</comment>
<name>A0A8S4PBU6_OWEFU</name>
<protein>
    <recommendedName>
        <fullName evidence="7">G-protein coupled receptors family 1 profile domain-containing protein</fullName>
    </recommendedName>
</protein>
<feature type="transmembrane region" description="Helical" evidence="6">
    <location>
        <begin position="236"/>
        <end position="258"/>
    </location>
</feature>
<dbReference type="PROSITE" id="PS50262">
    <property type="entry name" value="G_PROTEIN_RECEP_F1_2"/>
    <property type="match status" value="1"/>
</dbReference>
<dbReference type="InterPro" id="IPR017452">
    <property type="entry name" value="GPCR_Rhodpsn_7TM"/>
</dbReference>
<dbReference type="EMBL" id="CAIIXF020000008">
    <property type="protein sequence ID" value="CAH1790653.1"/>
    <property type="molecule type" value="Genomic_DNA"/>
</dbReference>
<keyword evidence="2 5" id="KW-0812">Transmembrane</keyword>
<keyword evidence="5" id="KW-0297">G-protein coupled receptor</keyword>
<evidence type="ECO:0000313" key="8">
    <source>
        <dbReference type="EMBL" id="CAH1790653.1"/>
    </source>
</evidence>
<organism evidence="8 9">
    <name type="scientific">Owenia fusiformis</name>
    <name type="common">Polychaete worm</name>
    <dbReference type="NCBI Taxonomy" id="6347"/>
    <lineage>
        <taxon>Eukaryota</taxon>
        <taxon>Metazoa</taxon>
        <taxon>Spiralia</taxon>
        <taxon>Lophotrochozoa</taxon>
        <taxon>Annelida</taxon>
        <taxon>Polychaeta</taxon>
        <taxon>Sedentaria</taxon>
        <taxon>Canalipalpata</taxon>
        <taxon>Sabellida</taxon>
        <taxon>Oweniida</taxon>
        <taxon>Oweniidae</taxon>
        <taxon>Owenia</taxon>
    </lineage>
</organism>
<evidence type="ECO:0000313" key="9">
    <source>
        <dbReference type="Proteomes" id="UP000749559"/>
    </source>
</evidence>
<gene>
    <name evidence="8" type="ORF">OFUS_LOCUS15830</name>
</gene>
<dbReference type="SUPFAM" id="SSF81321">
    <property type="entry name" value="Family A G protein-coupled receptor-like"/>
    <property type="match status" value="1"/>
</dbReference>
<evidence type="ECO:0000256" key="3">
    <source>
        <dbReference type="ARBA" id="ARBA00022989"/>
    </source>
</evidence>
<dbReference type="Proteomes" id="UP000749559">
    <property type="component" value="Unassembled WGS sequence"/>
</dbReference>
<dbReference type="OrthoDB" id="9835842at2759"/>
<comment type="caution">
    <text evidence="8">The sequence shown here is derived from an EMBL/GenBank/DDBJ whole genome shotgun (WGS) entry which is preliminary data.</text>
</comment>
<evidence type="ECO:0000256" key="5">
    <source>
        <dbReference type="RuleBase" id="RU000688"/>
    </source>
</evidence>
<dbReference type="PRINTS" id="PR00237">
    <property type="entry name" value="GPCRRHODOPSN"/>
</dbReference>
<dbReference type="InterPro" id="IPR000276">
    <property type="entry name" value="GPCR_Rhodpsn"/>
</dbReference>
<sequence length="311" mass="35965">MQTMDNTEYYSDYEANDTRRGDIEQNIAIIYIALSVCIIIFGVIGNILSLIVLKKENEQSSRVFLLKTLAITDSLFLISYIGLIPEDGYVAELWDLEDSYDNVKWILMYFNHTASTLTTWVIVLVTIDRYIHIAKPLRASLIATVKRMRVVMGALTVTAAIYNLPLIVWHYYPTEENGPDYYFIIYECVLNFIFRFVGPVITVTVLNIKLIRSVRQSRIKTEHQTQEKKEERKQTLTMISILSVFIICSLINVGGRMLVLNDKLSELEFVFYNTANLFLLCNSACNVIFYFLFGKSFREKLKKIICCDKLN</sequence>
<feature type="transmembrane region" description="Helical" evidence="6">
    <location>
        <begin position="270"/>
        <end position="293"/>
    </location>
</feature>
<evidence type="ECO:0000256" key="1">
    <source>
        <dbReference type="ARBA" id="ARBA00004370"/>
    </source>
</evidence>
<feature type="transmembrane region" description="Helical" evidence="6">
    <location>
        <begin position="64"/>
        <end position="85"/>
    </location>
</feature>
<feature type="transmembrane region" description="Helical" evidence="6">
    <location>
        <begin position="184"/>
        <end position="208"/>
    </location>
</feature>
<keyword evidence="3 6" id="KW-1133">Transmembrane helix</keyword>
<accession>A0A8S4PBU6</accession>
<dbReference type="Gene3D" id="1.20.1070.10">
    <property type="entry name" value="Rhodopsin 7-helix transmembrane proteins"/>
    <property type="match status" value="1"/>
</dbReference>
<feature type="transmembrane region" description="Helical" evidence="6">
    <location>
        <begin position="28"/>
        <end position="52"/>
    </location>
</feature>
<dbReference type="GO" id="GO:0004930">
    <property type="term" value="F:G protein-coupled receptor activity"/>
    <property type="evidence" value="ECO:0007669"/>
    <property type="project" value="UniProtKB-KW"/>
</dbReference>
<dbReference type="PROSITE" id="PS00237">
    <property type="entry name" value="G_PROTEIN_RECEP_F1_1"/>
    <property type="match status" value="1"/>
</dbReference>
<evidence type="ECO:0000256" key="2">
    <source>
        <dbReference type="ARBA" id="ARBA00022692"/>
    </source>
</evidence>
<keyword evidence="5" id="KW-0807">Transducer</keyword>
<feature type="transmembrane region" description="Helical" evidence="6">
    <location>
        <begin position="105"/>
        <end position="127"/>
    </location>
</feature>
<dbReference type="PANTHER" id="PTHR46641">
    <property type="entry name" value="FMRFAMIDE RECEPTOR-RELATED"/>
    <property type="match status" value="1"/>
</dbReference>
<dbReference type="AlphaFoldDB" id="A0A8S4PBU6"/>
<dbReference type="PANTHER" id="PTHR46641:SF2">
    <property type="entry name" value="FMRFAMIDE RECEPTOR"/>
    <property type="match status" value="1"/>
</dbReference>
<keyword evidence="9" id="KW-1185">Reference proteome</keyword>
<feature type="transmembrane region" description="Helical" evidence="6">
    <location>
        <begin position="148"/>
        <end position="172"/>
    </location>
</feature>
<dbReference type="CDD" id="cd14978">
    <property type="entry name" value="7tmA_FMRFamide_R-like"/>
    <property type="match status" value="1"/>
</dbReference>
<dbReference type="SMART" id="SM01381">
    <property type="entry name" value="7TM_GPCR_Srsx"/>
    <property type="match status" value="1"/>
</dbReference>
<evidence type="ECO:0000256" key="6">
    <source>
        <dbReference type="SAM" id="Phobius"/>
    </source>
</evidence>
<feature type="domain" description="G-protein coupled receptors family 1 profile" evidence="7">
    <location>
        <begin position="45"/>
        <end position="290"/>
    </location>
</feature>
<dbReference type="Pfam" id="PF00001">
    <property type="entry name" value="7tm_1"/>
    <property type="match status" value="1"/>
</dbReference>
<dbReference type="GO" id="GO:0016020">
    <property type="term" value="C:membrane"/>
    <property type="evidence" value="ECO:0007669"/>
    <property type="project" value="UniProtKB-SubCell"/>
</dbReference>
<reference evidence="8" key="1">
    <citation type="submission" date="2022-03" db="EMBL/GenBank/DDBJ databases">
        <authorList>
            <person name="Martin C."/>
        </authorList>
    </citation>
    <scope>NUCLEOTIDE SEQUENCE</scope>
</reference>
<evidence type="ECO:0000259" key="7">
    <source>
        <dbReference type="PROSITE" id="PS50262"/>
    </source>
</evidence>
<keyword evidence="4 6" id="KW-0472">Membrane</keyword>
<dbReference type="InterPro" id="IPR052954">
    <property type="entry name" value="GPCR-Ligand_Int"/>
</dbReference>
<comment type="subcellular location">
    <subcellularLocation>
        <location evidence="1">Membrane</location>
    </subcellularLocation>
</comment>